<dbReference type="Proteomes" id="UP001055580">
    <property type="component" value="Chromosome"/>
</dbReference>
<feature type="domain" description="Peptidase M28" evidence="2">
    <location>
        <begin position="291"/>
        <end position="506"/>
    </location>
</feature>
<dbReference type="CDD" id="cd04820">
    <property type="entry name" value="PA_M28_1_1"/>
    <property type="match status" value="1"/>
</dbReference>
<feature type="chain" id="PRO_5045385939" evidence="1">
    <location>
        <begin position="19"/>
        <end position="543"/>
    </location>
</feature>
<dbReference type="Gene3D" id="3.50.30.30">
    <property type="match status" value="1"/>
</dbReference>
<sequence>MRRIATILLAATAVPAAAQTAAPAPVIRPEEMRAHVAFLADDLLEGRDAGTRGYDIAAKYVASRFDGFGLKPGGDAGGWYQSIAFQKARLDPTKPAALTIGGRRFDNGGDVAILPDGRFQDQRLSADAVFVGYGIDAAAQGFDDYRGLDVRGKFVVVLPGVPTGTPSEIGASLSAEKAKMAERRGAIGILTLPTPTMLKQFPWERARASVGAARQRVVEPDGTVRLPAPGIKASAYVHGPAADALFAGSGTTPAKVFAAAAKKNARPRGFALVPALELAQSSLVEKSRSPNVVGVLPGSDPKLRDEYVLLTAHLDHNGVNPAAKGEDKVFNGAMDNAAGVATMLEAARAFVASGQAPRRSVMFVALTSEEDGLLGSDYLARHPAVPRGASVVADVNLDMPVLLYKLDDVVAFGAEHSTVGEAVARAAARTGIALSPDFMPEENVFVRSDHYSFVKQGVPSVMLATGSKNDGARIFKEFLGKTYHTPADQPSLPFDWVSAAKFATVNYEVARDLADAPERPRWYVGSPFGEQFAKDQPKAVRPK</sequence>
<dbReference type="Gene3D" id="3.40.630.10">
    <property type="entry name" value="Zn peptidases"/>
    <property type="match status" value="1"/>
</dbReference>
<keyword evidence="1" id="KW-0732">Signal</keyword>
<dbReference type="RefSeq" id="WP_250751466.1">
    <property type="nucleotide sequence ID" value="NZ_CP098401.1"/>
</dbReference>
<organism evidence="3 4">
    <name type="scientific">Sphingomonas donggukensis</name>
    <dbReference type="NCBI Taxonomy" id="2949093"/>
    <lineage>
        <taxon>Bacteria</taxon>
        <taxon>Pseudomonadati</taxon>
        <taxon>Pseudomonadota</taxon>
        <taxon>Alphaproteobacteria</taxon>
        <taxon>Sphingomonadales</taxon>
        <taxon>Sphingomonadaceae</taxon>
        <taxon>Sphingomonas</taxon>
    </lineage>
</organism>
<name>A0ABY4TYH5_9SPHN</name>
<gene>
    <name evidence="3" type="ORF">M9980_12575</name>
</gene>
<evidence type="ECO:0000256" key="1">
    <source>
        <dbReference type="SAM" id="SignalP"/>
    </source>
</evidence>
<dbReference type="InterPro" id="IPR046450">
    <property type="entry name" value="PA_dom_sf"/>
</dbReference>
<keyword evidence="4" id="KW-1185">Reference proteome</keyword>
<feature type="signal peptide" evidence="1">
    <location>
        <begin position="1"/>
        <end position="18"/>
    </location>
</feature>
<dbReference type="EMBL" id="CP098401">
    <property type="protein sequence ID" value="URW75358.1"/>
    <property type="molecule type" value="Genomic_DNA"/>
</dbReference>
<dbReference type="PANTHER" id="PTHR12147:SF26">
    <property type="entry name" value="PEPTIDASE M28 DOMAIN-CONTAINING PROTEIN"/>
    <property type="match status" value="1"/>
</dbReference>
<evidence type="ECO:0000313" key="4">
    <source>
        <dbReference type="Proteomes" id="UP001055580"/>
    </source>
</evidence>
<evidence type="ECO:0000259" key="2">
    <source>
        <dbReference type="Pfam" id="PF04389"/>
    </source>
</evidence>
<accession>A0ABY4TYH5</accession>
<reference evidence="3" key="1">
    <citation type="submission" date="2022-05" db="EMBL/GenBank/DDBJ databases">
        <title>Sphingomonas sp. strain RMG20 Genome sequencing and assembly.</title>
        <authorList>
            <person name="Kim I."/>
        </authorList>
    </citation>
    <scope>NUCLEOTIDE SEQUENCE</scope>
    <source>
        <strain evidence="3">RMG20</strain>
    </source>
</reference>
<dbReference type="SUPFAM" id="SSF52025">
    <property type="entry name" value="PA domain"/>
    <property type="match status" value="1"/>
</dbReference>
<evidence type="ECO:0000313" key="3">
    <source>
        <dbReference type="EMBL" id="URW75358.1"/>
    </source>
</evidence>
<dbReference type="Pfam" id="PF04389">
    <property type="entry name" value="Peptidase_M28"/>
    <property type="match status" value="1"/>
</dbReference>
<protein>
    <submittedName>
        <fullName evidence="3">M28 family metallopeptidase</fullName>
    </submittedName>
</protein>
<dbReference type="PANTHER" id="PTHR12147">
    <property type="entry name" value="METALLOPEPTIDASE M28 FAMILY MEMBER"/>
    <property type="match status" value="1"/>
</dbReference>
<dbReference type="SUPFAM" id="SSF53187">
    <property type="entry name" value="Zn-dependent exopeptidases"/>
    <property type="match status" value="1"/>
</dbReference>
<dbReference type="InterPro" id="IPR007484">
    <property type="entry name" value="Peptidase_M28"/>
</dbReference>
<dbReference type="InterPro" id="IPR045175">
    <property type="entry name" value="M28_fam"/>
</dbReference>
<proteinExistence type="predicted"/>